<dbReference type="InterPro" id="IPR029071">
    <property type="entry name" value="Ubiquitin-like_domsf"/>
</dbReference>
<comment type="caution">
    <text evidence="4">The sequence shown here is derived from an EMBL/GenBank/DDBJ whole genome shotgun (WGS) entry which is preliminary data.</text>
</comment>
<dbReference type="CDD" id="cd14270">
    <property type="entry name" value="UBA"/>
    <property type="match status" value="1"/>
</dbReference>
<dbReference type="PANTHER" id="PTHR12948:SF3">
    <property type="entry name" value="NEDD8 ULTIMATE BUSTER 1"/>
    <property type="match status" value="1"/>
</dbReference>
<reference evidence="4 5" key="1">
    <citation type="submission" date="2023-10" db="EMBL/GenBank/DDBJ databases">
        <authorList>
            <person name="Maclean D."/>
            <person name="Macfadyen A."/>
        </authorList>
    </citation>
    <scope>NUCLEOTIDE SEQUENCE [LARGE SCALE GENOMIC DNA]</scope>
</reference>
<organism evidence="4 5">
    <name type="scientific">Coccomyxa viridis</name>
    <dbReference type="NCBI Taxonomy" id="1274662"/>
    <lineage>
        <taxon>Eukaryota</taxon>
        <taxon>Viridiplantae</taxon>
        <taxon>Chlorophyta</taxon>
        <taxon>core chlorophytes</taxon>
        <taxon>Trebouxiophyceae</taxon>
        <taxon>Trebouxiophyceae incertae sedis</taxon>
        <taxon>Coccomyxaceae</taxon>
        <taxon>Coccomyxa</taxon>
    </lineage>
</organism>
<feature type="domain" description="Ubiquitin-like" evidence="3">
    <location>
        <begin position="24"/>
        <end position="101"/>
    </location>
</feature>
<dbReference type="PROSITE" id="PS50030">
    <property type="entry name" value="UBA"/>
    <property type="match status" value="2"/>
</dbReference>
<dbReference type="AlphaFoldDB" id="A0AAV1I3Y2"/>
<evidence type="ECO:0008006" key="6">
    <source>
        <dbReference type="Google" id="ProtNLM"/>
    </source>
</evidence>
<evidence type="ECO:0000313" key="4">
    <source>
        <dbReference type="EMBL" id="CAK0770856.1"/>
    </source>
</evidence>
<dbReference type="InterPro" id="IPR015940">
    <property type="entry name" value="UBA"/>
</dbReference>
<dbReference type="GO" id="GO:0031593">
    <property type="term" value="F:polyubiquitin modification-dependent protein binding"/>
    <property type="evidence" value="ECO:0007669"/>
    <property type="project" value="UniProtKB-ARBA"/>
</dbReference>
<dbReference type="SMART" id="SM00165">
    <property type="entry name" value="UBA"/>
    <property type="match status" value="2"/>
</dbReference>
<dbReference type="SUPFAM" id="SSF54236">
    <property type="entry name" value="Ubiquitin-like"/>
    <property type="match status" value="1"/>
</dbReference>
<dbReference type="SMART" id="SM00213">
    <property type="entry name" value="UBQ"/>
    <property type="match status" value="1"/>
</dbReference>
<dbReference type="Proteomes" id="UP001314263">
    <property type="component" value="Unassembled WGS sequence"/>
</dbReference>
<evidence type="ECO:0000313" key="5">
    <source>
        <dbReference type="Proteomes" id="UP001314263"/>
    </source>
</evidence>
<sequence length="539" mass="58916">MSADSPDRNAVKRRKDGDSVNDHKAITLKLAGCAKASVLVDSLETTVQQLKEAIAATLGCDAAPLKLILGGRRLQDGARQLKDYGVSAIKPILVLGAATSSQQQAALGSQEQQAAEQQSREQRLTRLRNAAKALAQRSGSSSVGNEDFRDVSLETQSGQPVVLSDTDREALVMGMTLHDKAQQLLNKEAYRQALDVLLLAEESFQCCKNDLLRYVDNQGLLFMDIVWCFFQLREEQSLAAAQQRLARARQCLERSHGPRLERIKVLHGNFCPELATYVRLELLEGVAAYYSGDKGLACARLKASQARWQQLQVSDERLVELLSMGFEAQEAKRGLRFCQGNTENAVTFIMEQRRAEEERSQRAREEKRLRRECRGYGRTCRGEIVNMDSLATLSGLGYSRPLVAEALKQADNDMQGALDLLSTPAGNAALQQAVLTRATTAHQNSINSEQLQQSGRTAGQEQAHATGIGAGASSDAGQQRLTHDAPSTSPGPERDAEAEQELTEAARSDPFAAYDVEVALEGQAIREYLAMLRDSDAAG</sequence>
<dbReference type="PANTHER" id="PTHR12948">
    <property type="entry name" value="NEDD8 ULTIMATE BUSTER-1 BS4 PROTEIN"/>
    <property type="match status" value="1"/>
</dbReference>
<feature type="region of interest" description="Disordered" evidence="1">
    <location>
        <begin position="444"/>
        <end position="512"/>
    </location>
</feature>
<evidence type="ECO:0000259" key="2">
    <source>
        <dbReference type="PROSITE" id="PS50030"/>
    </source>
</evidence>
<dbReference type="InterPro" id="IPR000626">
    <property type="entry name" value="Ubiquitin-like_dom"/>
</dbReference>
<dbReference type="EMBL" id="CAUYUE010000004">
    <property type="protein sequence ID" value="CAK0770856.1"/>
    <property type="molecule type" value="Genomic_DNA"/>
</dbReference>
<feature type="compositionally biased region" description="Polar residues" evidence="1">
    <location>
        <begin position="475"/>
        <end position="490"/>
    </location>
</feature>
<keyword evidence="5" id="KW-1185">Reference proteome</keyword>
<gene>
    <name evidence="4" type="ORF">CVIRNUC_003809</name>
</gene>
<feature type="domain" description="UBA" evidence="2">
    <location>
        <begin position="384"/>
        <end position="424"/>
    </location>
</feature>
<feature type="domain" description="UBA" evidence="2">
    <location>
        <begin position="312"/>
        <end position="352"/>
    </location>
</feature>
<dbReference type="CDD" id="cd14291">
    <property type="entry name" value="UBA1_NUB1_like"/>
    <property type="match status" value="1"/>
</dbReference>
<protein>
    <recommendedName>
        <fullName evidence="6">NEDD8 ultimate buster 1</fullName>
    </recommendedName>
</protein>
<dbReference type="Pfam" id="PF00240">
    <property type="entry name" value="ubiquitin"/>
    <property type="match status" value="1"/>
</dbReference>
<name>A0AAV1I3Y2_9CHLO</name>
<dbReference type="InterPro" id="IPR039749">
    <property type="entry name" value="NUB1"/>
</dbReference>
<dbReference type="SUPFAM" id="SSF46934">
    <property type="entry name" value="UBA-like"/>
    <property type="match status" value="2"/>
</dbReference>
<evidence type="ECO:0000256" key="1">
    <source>
        <dbReference type="SAM" id="MobiDB-lite"/>
    </source>
</evidence>
<proteinExistence type="predicted"/>
<evidence type="ECO:0000259" key="3">
    <source>
        <dbReference type="PROSITE" id="PS50053"/>
    </source>
</evidence>
<dbReference type="Gene3D" id="1.10.8.10">
    <property type="entry name" value="DNA helicase RuvA subunit, C-terminal domain"/>
    <property type="match status" value="1"/>
</dbReference>
<dbReference type="PROSITE" id="PS50053">
    <property type="entry name" value="UBIQUITIN_2"/>
    <property type="match status" value="1"/>
</dbReference>
<dbReference type="Gene3D" id="3.10.20.90">
    <property type="entry name" value="Phosphatidylinositol 3-kinase Catalytic Subunit, Chain A, domain 1"/>
    <property type="match status" value="1"/>
</dbReference>
<accession>A0AAV1I3Y2</accession>
<dbReference type="InterPro" id="IPR009060">
    <property type="entry name" value="UBA-like_sf"/>
</dbReference>
<dbReference type="GO" id="GO:2000058">
    <property type="term" value="P:regulation of ubiquitin-dependent protein catabolic process"/>
    <property type="evidence" value="ECO:0007669"/>
    <property type="project" value="TreeGrafter"/>
</dbReference>
<feature type="compositionally biased region" description="Polar residues" evidence="1">
    <location>
        <begin position="444"/>
        <end position="460"/>
    </location>
</feature>